<dbReference type="OrthoDB" id="996843at2"/>
<dbReference type="Pfam" id="PF01047">
    <property type="entry name" value="MarR"/>
    <property type="match status" value="1"/>
</dbReference>
<accession>A0A120IDY5</accession>
<evidence type="ECO:0000256" key="2">
    <source>
        <dbReference type="ARBA" id="ARBA00023125"/>
    </source>
</evidence>
<dbReference type="GO" id="GO:0003677">
    <property type="term" value="F:DNA binding"/>
    <property type="evidence" value="ECO:0007669"/>
    <property type="project" value="UniProtKB-KW"/>
</dbReference>
<dbReference type="InterPro" id="IPR000835">
    <property type="entry name" value="HTH_MarR-typ"/>
</dbReference>
<keyword evidence="6" id="KW-1185">Reference proteome</keyword>
<dbReference type="Proteomes" id="UP000059672">
    <property type="component" value="Chromosome"/>
</dbReference>
<evidence type="ECO:0000313" key="5">
    <source>
        <dbReference type="EMBL" id="AMC09970.1"/>
    </source>
</evidence>
<reference evidence="5 6" key="2">
    <citation type="journal article" date="2016" name="Int. J. Syst. Evol. Microbiol.">
        <title>Lutibacter profundi sp. nov., isolated from a deep-sea hydrothermal system on the Arctic Mid-Ocean Ridge and emended description of the genus Lutibacter.</title>
        <authorList>
            <person name="Le Moine Bauer S."/>
            <person name="Roalkvam I."/>
            <person name="Steen I.H."/>
            <person name="Dahle H."/>
        </authorList>
    </citation>
    <scope>NUCLEOTIDE SEQUENCE [LARGE SCALE GENOMIC DNA]</scope>
    <source>
        <strain evidence="5 6">LP1</strain>
    </source>
</reference>
<dbReference type="PANTHER" id="PTHR42756:SF1">
    <property type="entry name" value="TRANSCRIPTIONAL REPRESSOR OF EMRAB OPERON"/>
    <property type="match status" value="1"/>
</dbReference>
<keyword evidence="1" id="KW-0805">Transcription regulation</keyword>
<keyword evidence="2" id="KW-0238">DNA-binding</keyword>
<evidence type="ECO:0000259" key="4">
    <source>
        <dbReference type="PROSITE" id="PS50995"/>
    </source>
</evidence>
<dbReference type="SUPFAM" id="SSF46785">
    <property type="entry name" value="Winged helix' DNA-binding domain"/>
    <property type="match status" value="1"/>
</dbReference>
<dbReference type="PROSITE" id="PS50995">
    <property type="entry name" value="HTH_MARR_2"/>
    <property type="match status" value="1"/>
</dbReference>
<reference evidence="6" key="1">
    <citation type="submission" date="2015-12" db="EMBL/GenBank/DDBJ databases">
        <title>Complete genome sequence of Lutibacter profundus strain LP1.</title>
        <authorList>
            <person name="Wissuwa J."/>
            <person name="Le Moine Bauer S."/>
            <person name="Stokke R."/>
            <person name="Dahle H."/>
            <person name="Steen I.H."/>
        </authorList>
    </citation>
    <scope>NUCLEOTIDE SEQUENCE [LARGE SCALE GENOMIC DNA]</scope>
    <source>
        <strain evidence="6">LP1</strain>
    </source>
</reference>
<dbReference type="GO" id="GO:0003700">
    <property type="term" value="F:DNA-binding transcription factor activity"/>
    <property type="evidence" value="ECO:0007669"/>
    <property type="project" value="InterPro"/>
</dbReference>
<name>A0A120IDY5_9FLAO</name>
<protein>
    <recommendedName>
        <fullName evidence="4">HTH marR-type domain-containing protein</fullName>
    </recommendedName>
</protein>
<feature type="domain" description="HTH marR-type" evidence="4">
    <location>
        <begin position="11"/>
        <end position="146"/>
    </location>
</feature>
<dbReference type="RefSeq" id="WP_068205688.1">
    <property type="nucleotide sequence ID" value="NZ_CP013355.1"/>
</dbReference>
<dbReference type="InterPro" id="IPR036390">
    <property type="entry name" value="WH_DNA-bd_sf"/>
</dbReference>
<proteinExistence type="predicted"/>
<dbReference type="KEGG" id="lut:Lupro_01275"/>
<dbReference type="InterPro" id="IPR036388">
    <property type="entry name" value="WH-like_DNA-bd_sf"/>
</dbReference>
<evidence type="ECO:0000256" key="3">
    <source>
        <dbReference type="ARBA" id="ARBA00023163"/>
    </source>
</evidence>
<gene>
    <name evidence="5" type="ORF">Lupro_01275</name>
</gene>
<dbReference type="PRINTS" id="PR00598">
    <property type="entry name" value="HTHMARR"/>
</dbReference>
<organism evidence="5 6">
    <name type="scientific">Lutibacter profundi</name>
    <dbReference type="NCBI Taxonomy" id="1622118"/>
    <lineage>
        <taxon>Bacteria</taxon>
        <taxon>Pseudomonadati</taxon>
        <taxon>Bacteroidota</taxon>
        <taxon>Flavobacteriia</taxon>
        <taxon>Flavobacteriales</taxon>
        <taxon>Flavobacteriaceae</taxon>
        <taxon>Lutibacter</taxon>
    </lineage>
</organism>
<evidence type="ECO:0000256" key="1">
    <source>
        <dbReference type="ARBA" id="ARBA00023015"/>
    </source>
</evidence>
<evidence type="ECO:0000313" key="6">
    <source>
        <dbReference type="Proteomes" id="UP000059672"/>
    </source>
</evidence>
<dbReference type="STRING" id="1622118.Lupro_01275"/>
<sequence length="153" mass="17898">MHFNNSKSDFNKTLAPWIGRTCKIMNVYISDVFHKNNIQVTKEQWIVLKILHEDADGIIQNDLAFITNRNKASLARLINVLEKNNLVTRIHSKEDSRKKFIFITKKGTQLFLKMKPLMLQSIQILQDGITDNEKKTFIEVMKKIQNNIQKQTI</sequence>
<dbReference type="AlphaFoldDB" id="A0A120IDY5"/>
<dbReference type="Gene3D" id="1.10.10.10">
    <property type="entry name" value="Winged helix-like DNA-binding domain superfamily/Winged helix DNA-binding domain"/>
    <property type="match status" value="1"/>
</dbReference>
<dbReference type="EMBL" id="CP013355">
    <property type="protein sequence ID" value="AMC09970.1"/>
    <property type="molecule type" value="Genomic_DNA"/>
</dbReference>
<dbReference type="PANTHER" id="PTHR42756">
    <property type="entry name" value="TRANSCRIPTIONAL REGULATOR, MARR"/>
    <property type="match status" value="1"/>
</dbReference>
<dbReference type="SMART" id="SM00347">
    <property type="entry name" value="HTH_MARR"/>
    <property type="match status" value="1"/>
</dbReference>
<keyword evidence="3" id="KW-0804">Transcription</keyword>